<dbReference type="EMBL" id="JAPWGY010000003">
    <property type="protein sequence ID" value="MCZ4281221.1"/>
    <property type="molecule type" value="Genomic_DNA"/>
</dbReference>
<accession>A0ABT4LLJ1</accession>
<dbReference type="InterPro" id="IPR003010">
    <property type="entry name" value="C-N_Hydrolase"/>
</dbReference>
<comment type="caution">
    <text evidence="2">The sequence shown here is derived from an EMBL/GenBank/DDBJ whole genome shotgun (WGS) entry which is preliminary data.</text>
</comment>
<sequence>MNVSSLNLALWAVNLESPIKSLADWAGHVNLQMEKAKNAGADFLIMPEYVSEQWMSFAPAGLQPDEEIPWMAMQAREAIERLKDLANTYDMALLAGTFPVTVQGEDEIGEHPVNDNVGHYNRAHLFLPDGRLITQDKLSLTPNESNQDAWCLTPGQELKVFSWRGLRMTILTCLDIEMPALSLLLADQNVDLILVPSMTSKLAGYHRVFGCAKARAVELLSAVAVVGPIGETPFLGGKRKNYTSAAAVYLPCEESLGHTGIATEIEPDDTTVGLGPLIIAHDLPLKEIRKLRKGSAEVWPGNWSADHVAIEEL</sequence>
<protein>
    <submittedName>
        <fullName evidence="2">Nitrilase</fullName>
    </submittedName>
</protein>
<dbReference type="Pfam" id="PF00795">
    <property type="entry name" value="CN_hydrolase"/>
    <property type="match status" value="1"/>
</dbReference>
<organism evidence="2 3">
    <name type="scientific">Kiloniella laminariae</name>
    <dbReference type="NCBI Taxonomy" id="454162"/>
    <lineage>
        <taxon>Bacteria</taxon>
        <taxon>Pseudomonadati</taxon>
        <taxon>Pseudomonadota</taxon>
        <taxon>Alphaproteobacteria</taxon>
        <taxon>Rhodospirillales</taxon>
        <taxon>Kiloniellaceae</taxon>
        <taxon>Kiloniella</taxon>
    </lineage>
</organism>
<dbReference type="InterPro" id="IPR036526">
    <property type="entry name" value="C-N_Hydrolase_sf"/>
</dbReference>
<dbReference type="PANTHER" id="PTHR23088:SF50">
    <property type="entry name" value="HYDROLASE YHCX"/>
    <property type="match status" value="1"/>
</dbReference>
<evidence type="ECO:0000259" key="1">
    <source>
        <dbReference type="PROSITE" id="PS50263"/>
    </source>
</evidence>
<dbReference type="Proteomes" id="UP001069802">
    <property type="component" value="Unassembled WGS sequence"/>
</dbReference>
<name>A0ABT4LLJ1_9PROT</name>
<reference evidence="2" key="1">
    <citation type="submission" date="2022-12" db="EMBL/GenBank/DDBJ databases">
        <title>Bacterial isolates from different developmental stages of Nematostella vectensis.</title>
        <authorList>
            <person name="Fraune S."/>
        </authorList>
    </citation>
    <scope>NUCLEOTIDE SEQUENCE</scope>
    <source>
        <strain evidence="2">G21630-S1</strain>
    </source>
</reference>
<gene>
    <name evidence="2" type="ORF">O4H49_10565</name>
</gene>
<dbReference type="Gene3D" id="3.60.110.10">
    <property type="entry name" value="Carbon-nitrogen hydrolase"/>
    <property type="match status" value="1"/>
</dbReference>
<dbReference type="PROSITE" id="PS50263">
    <property type="entry name" value="CN_HYDROLASE"/>
    <property type="match status" value="1"/>
</dbReference>
<feature type="domain" description="CN hydrolase" evidence="1">
    <location>
        <begin position="8"/>
        <end position="285"/>
    </location>
</feature>
<proteinExistence type="predicted"/>
<evidence type="ECO:0000313" key="2">
    <source>
        <dbReference type="EMBL" id="MCZ4281221.1"/>
    </source>
</evidence>
<evidence type="ECO:0000313" key="3">
    <source>
        <dbReference type="Proteomes" id="UP001069802"/>
    </source>
</evidence>
<keyword evidence="3" id="KW-1185">Reference proteome</keyword>
<dbReference type="RefSeq" id="WP_269423390.1">
    <property type="nucleotide sequence ID" value="NZ_JAPWGY010000003.1"/>
</dbReference>
<dbReference type="PANTHER" id="PTHR23088">
    <property type="entry name" value="NITRILASE-RELATED"/>
    <property type="match status" value="1"/>
</dbReference>
<dbReference type="SUPFAM" id="SSF56317">
    <property type="entry name" value="Carbon-nitrogen hydrolase"/>
    <property type="match status" value="1"/>
</dbReference>